<dbReference type="CDD" id="cd04513">
    <property type="entry name" value="Glycosylasparaginase"/>
    <property type="match status" value="1"/>
</dbReference>
<dbReference type="Proteomes" id="UP000478052">
    <property type="component" value="Unassembled WGS sequence"/>
</dbReference>
<evidence type="ECO:0000256" key="7">
    <source>
        <dbReference type="ARBA" id="ARBA00066729"/>
    </source>
</evidence>
<evidence type="ECO:0000256" key="4">
    <source>
        <dbReference type="ARBA" id="ARBA00022813"/>
    </source>
</evidence>
<dbReference type="InterPro" id="IPR000246">
    <property type="entry name" value="Peptidase_T2"/>
</dbReference>
<gene>
    <name evidence="14" type="ORF">FWK35_00018144</name>
</gene>
<evidence type="ECO:0000313" key="14">
    <source>
        <dbReference type="EMBL" id="KAF0748032.1"/>
    </source>
</evidence>
<evidence type="ECO:0000313" key="15">
    <source>
        <dbReference type="Proteomes" id="UP000478052"/>
    </source>
</evidence>
<dbReference type="FunFam" id="3.60.20.30:FF:000003">
    <property type="entry name" value="N(4)-(Beta-N-acetylglucosaminyl)-L-asparaginase isoform X1"/>
    <property type="match status" value="1"/>
</dbReference>
<keyword evidence="2" id="KW-0645">Protease</keyword>
<evidence type="ECO:0000256" key="12">
    <source>
        <dbReference type="PIRSR" id="PIRSR600246-2"/>
    </source>
</evidence>
<dbReference type="Pfam" id="PF01112">
    <property type="entry name" value="Asparaginase_2"/>
    <property type="match status" value="1"/>
</dbReference>
<keyword evidence="15" id="KW-1185">Reference proteome</keyword>
<sequence>MGIGWEVLNMTGSAIDAVVAGCTICEQEQCDGTVGYGGSPDENGETSLDALIIDGATMNMGAVGHMKRIKSASKVARFVMENTKHTLLVGDEATEFAIQMGFKETNLSTIDSMNLWKQWKTNNCQPNFWTNVSPDPKKYCGPYKSNLLRQSKLESNHVDTKNHDTIGIIAIDHDGNIAAGTSTNGAKFKIPGRVGDSPIPGSGAYAMNTFGAAVATGDGDILMRFLPSFHAVQAMKDGDHPKNAARLVINTIAKYYPDFSGAVIAVNNYGQYGAACHGFDKFPYSIANPEQNKVSILYATCTKSKS</sequence>
<comment type="caution">
    <text evidence="14">The sequence shown here is derived from an EMBL/GenBank/DDBJ whole genome shotgun (WGS) entry which is preliminary data.</text>
</comment>
<dbReference type="GO" id="GO:0005764">
    <property type="term" value="C:lysosome"/>
    <property type="evidence" value="ECO:0007669"/>
    <property type="project" value="TreeGrafter"/>
</dbReference>
<dbReference type="EMBL" id="VUJU01006627">
    <property type="protein sequence ID" value="KAF0748032.1"/>
    <property type="molecule type" value="Genomic_DNA"/>
</dbReference>
<organism evidence="14 15">
    <name type="scientific">Aphis craccivora</name>
    <name type="common">Cowpea aphid</name>
    <dbReference type="NCBI Taxonomy" id="307492"/>
    <lineage>
        <taxon>Eukaryota</taxon>
        <taxon>Metazoa</taxon>
        <taxon>Ecdysozoa</taxon>
        <taxon>Arthropoda</taxon>
        <taxon>Hexapoda</taxon>
        <taxon>Insecta</taxon>
        <taxon>Pterygota</taxon>
        <taxon>Neoptera</taxon>
        <taxon>Paraneoptera</taxon>
        <taxon>Hemiptera</taxon>
        <taxon>Sternorrhyncha</taxon>
        <taxon>Aphidomorpha</taxon>
        <taxon>Aphidoidea</taxon>
        <taxon>Aphididae</taxon>
        <taxon>Aphidini</taxon>
        <taxon>Aphis</taxon>
        <taxon>Aphis</taxon>
    </lineage>
</organism>
<keyword evidence="4" id="KW-0068">Autocatalytic cleavage</keyword>
<dbReference type="Gene3D" id="3.60.20.30">
    <property type="entry name" value="(Glycosyl)asparaginase"/>
    <property type="match status" value="1"/>
</dbReference>
<dbReference type="GO" id="GO:0003948">
    <property type="term" value="F:N4-(beta-N-acetylglucosaminyl)-L-asparaginase activity"/>
    <property type="evidence" value="ECO:0007669"/>
    <property type="project" value="UniProtKB-EC"/>
</dbReference>
<dbReference type="PANTHER" id="PTHR10188:SF6">
    <property type="entry name" value="N(4)-(BETA-N-ACETYLGLUCOSAMINYL)-L-ASPARAGINASE"/>
    <property type="match status" value="1"/>
</dbReference>
<feature type="site" description="Cleavage; by autolysis" evidence="13">
    <location>
        <begin position="164"/>
        <end position="165"/>
    </location>
</feature>
<dbReference type="PANTHER" id="PTHR10188">
    <property type="entry name" value="L-ASPARAGINASE"/>
    <property type="match status" value="1"/>
</dbReference>
<comment type="catalytic activity">
    <reaction evidence="5">
        <text>N(4)-(beta-N-acetyl-D-glucosaminyl)-L-asparagine + H2O = N-acetyl-beta-D-glucosaminylamine + L-aspartate + H(+)</text>
        <dbReference type="Rhea" id="RHEA:11544"/>
        <dbReference type="ChEBI" id="CHEBI:15377"/>
        <dbReference type="ChEBI" id="CHEBI:15378"/>
        <dbReference type="ChEBI" id="CHEBI:15947"/>
        <dbReference type="ChEBI" id="CHEBI:29991"/>
        <dbReference type="ChEBI" id="CHEBI:58080"/>
        <dbReference type="EC" id="3.5.1.26"/>
    </reaction>
</comment>
<dbReference type="SUPFAM" id="SSF56235">
    <property type="entry name" value="N-terminal nucleophile aminohydrolases (Ntn hydrolases)"/>
    <property type="match status" value="1"/>
</dbReference>
<accession>A0A6G0Y2U3</accession>
<evidence type="ECO:0000256" key="10">
    <source>
        <dbReference type="ARBA" id="ARBA00080645"/>
    </source>
</evidence>
<evidence type="ECO:0000256" key="3">
    <source>
        <dbReference type="ARBA" id="ARBA00022801"/>
    </source>
</evidence>
<comment type="similarity">
    <text evidence="1">Belongs to the Ntn-hydrolase family.</text>
</comment>
<evidence type="ECO:0000256" key="5">
    <source>
        <dbReference type="ARBA" id="ARBA00050421"/>
    </source>
</evidence>
<evidence type="ECO:0000256" key="2">
    <source>
        <dbReference type="ARBA" id="ARBA00022670"/>
    </source>
</evidence>
<comment type="function">
    <text evidence="6">Cleaves the GlcNAc-Asn bond which joins oligosaccharides to the peptide of asparagine-linked glycoproteins.</text>
</comment>
<name>A0A6G0Y2U3_APHCR</name>
<dbReference type="GO" id="GO:0006508">
    <property type="term" value="P:proteolysis"/>
    <property type="evidence" value="ECO:0007669"/>
    <property type="project" value="UniProtKB-KW"/>
</dbReference>
<feature type="active site" description="Nucleophile" evidence="11">
    <location>
        <position position="165"/>
    </location>
</feature>
<reference evidence="14 15" key="1">
    <citation type="submission" date="2019-08" db="EMBL/GenBank/DDBJ databases">
        <title>Whole genome of Aphis craccivora.</title>
        <authorList>
            <person name="Voronova N.V."/>
            <person name="Shulinski R.S."/>
            <person name="Bandarenka Y.V."/>
            <person name="Zhorov D.G."/>
            <person name="Warner D."/>
        </authorList>
    </citation>
    <scope>NUCLEOTIDE SEQUENCE [LARGE SCALE GENOMIC DNA]</scope>
    <source>
        <strain evidence="14">180601</strain>
        <tissue evidence="14">Whole Body</tissue>
    </source>
</reference>
<protein>
    <recommendedName>
        <fullName evidence="7">N(4)-(beta-N-acetylglucosaminyl)-L-asparaginase</fullName>
        <ecNumber evidence="7">3.5.1.26</ecNumber>
    </recommendedName>
    <alternativeName>
        <fullName evidence="9">Aspartylglucosaminidase</fullName>
    </alternativeName>
    <alternativeName>
        <fullName evidence="8">Glycosylasparaginase</fullName>
    </alternativeName>
    <alternativeName>
        <fullName evidence="10">N4-(N-acetyl-beta-glucosaminyl)-L-asparagine amidase</fullName>
    </alternativeName>
</protein>
<dbReference type="InterPro" id="IPR029055">
    <property type="entry name" value="Ntn_hydrolases_N"/>
</dbReference>
<dbReference type="EC" id="3.5.1.26" evidence="7"/>
<evidence type="ECO:0000256" key="1">
    <source>
        <dbReference type="ARBA" id="ARBA00010872"/>
    </source>
</evidence>
<feature type="binding site" evidence="12">
    <location>
        <begin position="193"/>
        <end position="196"/>
    </location>
    <ligand>
        <name>substrate</name>
    </ligand>
</feature>
<dbReference type="AlphaFoldDB" id="A0A6G0Y2U3"/>
<keyword evidence="3" id="KW-0378">Hydrolase</keyword>
<dbReference type="OrthoDB" id="188713at2759"/>
<evidence type="ECO:0000256" key="6">
    <source>
        <dbReference type="ARBA" id="ARBA00053295"/>
    </source>
</evidence>
<evidence type="ECO:0000256" key="8">
    <source>
        <dbReference type="ARBA" id="ARBA00078726"/>
    </source>
</evidence>
<evidence type="ECO:0000256" key="13">
    <source>
        <dbReference type="PIRSR" id="PIRSR600246-3"/>
    </source>
</evidence>
<evidence type="ECO:0000256" key="9">
    <source>
        <dbReference type="ARBA" id="ARBA00079301"/>
    </source>
</evidence>
<dbReference type="GO" id="GO:0008233">
    <property type="term" value="F:peptidase activity"/>
    <property type="evidence" value="ECO:0007669"/>
    <property type="project" value="UniProtKB-KW"/>
</dbReference>
<proteinExistence type="inferred from homology"/>
<feature type="binding site" evidence="12">
    <location>
        <begin position="216"/>
        <end position="219"/>
    </location>
    <ligand>
        <name>substrate</name>
    </ligand>
</feature>
<evidence type="ECO:0000256" key="11">
    <source>
        <dbReference type="PIRSR" id="PIRSR600246-1"/>
    </source>
</evidence>